<dbReference type="Proteomes" id="UP000076871">
    <property type="component" value="Unassembled WGS sequence"/>
</dbReference>
<dbReference type="OrthoDB" id="3252109at2759"/>
<feature type="region of interest" description="Disordered" evidence="1">
    <location>
        <begin position="168"/>
        <end position="187"/>
    </location>
</feature>
<dbReference type="GeneID" id="63818651"/>
<feature type="region of interest" description="Disordered" evidence="1">
    <location>
        <begin position="62"/>
        <end position="90"/>
    </location>
</feature>
<proteinExistence type="predicted"/>
<dbReference type="AlphaFoldDB" id="A0A165DSM3"/>
<dbReference type="RefSeq" id="XP_040763287.1">
    <property type="nucleotide sequence ID" value="XM_040901619.1"/>
</dbReference>
<dbReference type="InParanoid" id="A0A165DSM3"/>
<evidence type="ECO:0000256" key="2">
    <source>
        <dbReference type="SAM" id="Phobius"/>
    </source>
</evidence>
<reference evidence="3 4" key="1">
    <citation type="journal article" date="2016" name="Mol. Biol. Evol.">
        <title>Comparative Genomics of Early-Diverging Mushroom-Forming Fungi Provides Insights into the Origins of Lignocellulose Decay Capabilities.</title>
        <authorList>
            <person name="Nagy L.G."/>
            <person name="Riley R."/>
            <person name="Tritt A."/>
            <person name="Adam C."/>
            <person name="Daum C."/>
            <person name="Floudas D."/>
            <person name="Sun H."/>
            <person name="Yadav J.S."/>
            <person name="Pangilinan J."/>
            <person name="Larsson K.H."/>
            <person name="Matsuura K."/>
            <person name="Barry K."/>
            <person name="Labutti K."/>
            <person name="Kuo R."/>
            <person name="Ohm R.A."/>
            <person name="Bhattacharya S.S."/>
            <person name="Shirouzu T."/>
            <person name="Yoshinaga Y."/>
            <person name="Martin F.M."/>
            <person name="Grigoriev I.V."/>
            <person name="Hibbett D.S."/>
        </authorList>
    </citation>
    <scope>NUCLEOTIDE SEQUENCE [LARGE SCALE GENOMIC DNA]</scope>
    <source>
        <strain evidence="3 4">93-53</strain>
    </source>
</reference>
<protein>
    <submittedName>
        <fullName evidence="3">Uncharacterized protein</fullName>
    </submittedName>
</protein>
<feature type="compositionally biased region" description="Basic and acidic residues" evidence="1">
    <location>
        <begin position="175"/>
        <end position="187"/>
    </location>
</feature>
<keyword evidence="4" id="KW-1185">Reference proteome</keyword>
<accession>A0A165DSM3</accession>
<name>A0A165DSM3_9APHY</name>
<evidence type="ECO:0000256" key="1">
    <source>
        <dbReference type="SAM" id="MobiDB-lite"/>
    </source>
</evidence>
<keyword evidence="2" id="KW-0812">Transmembrane</keyword>
<keyword evidence="2" id="KW-1133">Transmembrane helix</keyword>
<evidence type="ECO:0000313" key="3">
    <source>
        <dbReference type="EMBL" id="KZT05547.1"/>
    </source>
</evidence>
<evidence type="ECO:0000313" key="4">
    <source>
        <dbReference type="Proteomes" id="UP000076871"/>
    </source>
</evidence>
<dbReference type="EMBL" id="KV427629">
    <property type="protein sequence ID" value="KZT05547.1"/>
    <property type="molecule type" value="Genomic_DNA"/>
</dbReference>
<gene>
    <name evidence="3" type="ORF">LAESUDRAFT_218759</name>
</gene>
<keyword evidence="2" id="KW-0472">Membrane</keyword>
<feature type="transmembrane region" description="Helical" evidence="2">
    <location>
        <begin position="231"/>
        <end position="249"/>
    </location>
</feature>
<sequence>MPVQRRRPLCHTCGSPMVGHKRPNGILVCPSPDLTPRPSPARLTRNDAVSTFDTIPENGVWHRRNPNWREPEPSPLIDEAGRNPSWVPTERDGCTPLDGIDDDKHWEQEEDAESDMTPTATPSRVLGRTISQALIDSIPLASLFTTSTRDLPIIRDVADRHGLTMGVVPSPNYKRGPEIKREDGESSHARNLGRQHSWWLVMGRDKAAVSHLLDVHERDAGVESGANRMTFLDVLIAGVIGGLVVFYGLSVL</sequence>
<organism evidence="3 4">
    <name type="scientific">Laetiporus sulphureus 93-53</name>
    <dbReference type="NCBI Taxonomy" id="1314785"/>
    <lineage>
        <taxon>Eukaryota</taxon>
        <taxon>Fungi</taxon>
        <taxon>Dikarya</taxon>
        <taxon>Basidiomycota</taxon>
        <taxon>Agaricomycotina</taxon>
        <taxon>Agaricomycetes</taxon>
        <taxon>Polyporales</taxon>
        <taxon>Laetiporus</taxon>
    </lineage>
</organism>